<keyword evidence="1" id="KW-0732">Signal</keyword>
<dbReference type="EMBL" id="CADCWC010000484">
    <property type="protein sequence ID" value="CAA9555278.1"/>
    <property type="molecule type" value="Genomic_DNA"/>
</dbReference>
<dbReference type="AlphaFoldDB" id="A0A6J4UQG2"/>
<dbReference type="InterPro" id="IPR044859">
    <property type="entry name" value="Allene_oxi_cyc_Dirigent"/>
</dbReference>
<gene>
    <name evidence="2" type="ORF">AVDCRST_MAG79-3037</name>
</gene>
<organism evidence="2">
    <name type="scientific">uncultured Thermoleophilia bacterium</name>
    <dbReference type="NCBI Taxonomy" id="1497501"/>
    <lineage>
        <taxon>Bacteria</taxon>
        <taxon>Bacillati</taxon>
        <taxon>Actinomycetota</taxon>
        <taxon>Thermoleophilia</taxon>
        <taxon>environmental samples</taxon>
    </lineage>
</organism>
<dbReference type="Gene3D" id="2.40.480.10">
    <property type="entry name" value="Allene oxide cyclase-like"/>
    <property type="match status" value="1"/>
</dbReference>
<evidence type="ECO:0000313" key="2">
    <source>
        <dbReference type="EMBL" id="CAA9555278.1"/>
    </source>
</evidence>
<feature type="signal peptide" evidence="1">
    <location>
        <begin position="1"/>
        <end position="22"/>
    </location>
</feature>
<sequence length="165" mass="17461">MSRPTRRIAVVVLALAASMALAAPAPAITRPHVFSVLEVPGPDTEIDPGSNEIPRVGQRFGFASTLYAWAGTKRGKRVGGLEGFCTWLRVNVAAEAGTVHCHAEWRLPGGRILGAGFLRFSASSGPSFVVPVIGGTGVYHNAKGFVRIRSIGASNRSVDEFHLTP</sequence>
<reference evidence="2" key="1">
    <citation type="submission" date="2020-02" db="EMBL/GenBank/DDBJ databases">
        <authorList>
            <person name="Meier V. D."/>
        </authorList>
    </citation>
    <scope>NUCLEOTIDE SEQUENCE</scope>
    <source>
        <strain evidence="2">AVDCRST_MAG79</strain>
    </source>
</reference>
<evidence type="ECO:0000256" key="1">
    <source>
        <dbReference type="SAM" id="SignalP"/>
    </source>
</evidence>
<proteinExistence type="predicted"/>
<accession>A0A6J4UQG2</accession>
<protein>
    <submittedName>
        <fullName evidence="2">Uncharacterized protein</fullName>
    </submittedName>
</protein>
<feature type="chain" id="PRO_5038863830" evidence="1">
    <location>
        <begin position="23"/>
        <end position="165"/>
    </location>
</feature>
<name>A0A6J4UQG2_9ACTN</name>